<evidence type="ECO:0000313" key="2">
    <source>
        <dbReference type="EMBL" id="KAK6502661.1"/>
    </source>
</evidence>
<comment type="caution">
    <text evidence="2">The sequence shown here is derived from an EMBL/GenBank/DDBJ whole genome shotgun (WGS) entry which is preliminary data.</text>
</comment>
<feature type="region of interest" description="Disordered" evidence="1">
    <location>
        <begin position="526"/>
        <end position="554"/>
    </location>
</feature>
<feature type="compositionally biased region" description="Low complexity" evidence="1">
    <location>
        <begin position="357"/>
        <end position="375"/>
    </location>
</feature>
<feature type="region of interest" description="Disordered" evidence="1">
    <location>
        <begin position="66"/>
        <end position="110"/>
    </location>
</feature>
<feature type="region of interest" description="Disordered" evidence="1">
    <location>
        <begin position="349"/>
        <end position="433"/>
    </location>
</feature>
<dbReference type="EMBL" id="JAVHJM010000011">
    <property type="protein sequence ID" value="KAK6502661.1"/>
    <property type="molecule type" value="Genomic_DNA"/>
</dbReference>
<evidence type="ECO:0000256" key="1">
    <source>
        <dbReference type="SAM" id="MobiDB-lite"/>
    </source>
</evidence>
<organism evidence="2 3">
    <name type="scientific">Arthrobotrys conoides</name>
    <dbReference type="NCBI Taxonomy" id="74498"/>
    <lineage>
        <taxon>Eukaryota</taxon>
        <taxon>Fungi</taxon>
        <taxon>Dikarya</taxon>
        <taxon>Ascomycota</taxon>
        <taxon>Pezizomycotina</taxon>
        <taxon>Orbiliomycetes</taxon>
        <taxon>Orbiliales</taxon>
        <taxon>Orbiliaceae</taxon>
        <taxon>Arthrobotrys</taxon>
    </lineage>
</organism>
<name>A0AAN8RR25_9PEZI</name>
<evidence type="ECO:0000313" key="3">
    <source>
        <dbReference type="Proteomes" id="UP001307849"/>
    </source>
</evidence>
<dbReference type="Proteomes" id="UP001307849">
    <property type="component" value="Unassembled WGS sequence"/>
</dbReference>
<feature type="region of interest" description="Disordered" evidence="1">
    <location>
        <begin position="263"/>
        <end position="303"/>
    </location>
</feature>
<feature type="region of interest" description="Disordered" evidence="1">
    <location>
        <begin position="464"/>
        <end position="511"/>
    </location>
</feature>
<reference evidence="2 3" key="1">
    <citation type="submission" date="2019-10" db="EMBL/GenBank/DDBJ databases">
        <authorList>
            <person name="Palmer J.M."/>
        </authorList>
    </citation>
    <scope>NUCLEOTIDE SEQUENCE [LARGE SCALE GENOMIC DNA]</scope>
    <source>
        <strain evidence="2 3">TWF506</strain>
    </source>
</reference>
<feature type="region of interest" description="Disordered" evidence="1">
    <location>
        <begin position="24"/>
        <end position="44"/>
    </location>
</feature>
<gene>
    <name evidence="2" type="ORF">TWF506_003239</name>
</gene>
<dbReference type="AlphaFoldDB" id="A0AAN8RR25"/>
<keyword evidence="3" id="KW-1185">Reference proteome</keyword>
<proteinExistence type="predicted"/>
<feature type="compositionally biased region" description="Basic and acidic residues" evidence="1">
    <location>
        <begin position="101"/>
        <end position="110"/>
    </location>
</feature>
<protein>
    <submittedName>
        <fullName evidence="2">Uncharacterized protein</fullName>
    </submittedName>
</protein>
<accession>A0AAN8RR25</accession>
<feature type="compositionally biased region" description="Basic residues" evidence="1">
    <location>
        <begin position="542"/>
        <end position="554"/>
    </location>
</feature>
<feature type="compositionally biased region" description="Polar residues" evidence="1">
    <location>
        <begin position="482"/>
        <end position="494"/>
    </location>
</feature>
<sequence length="554" mass="60377">MQRYRLREELMDLAHTANSRVEWTPAAKSGKPVSPTRKPSETDLIGVDKPKMAYTIGIRRVSVFNPKKASTSKPEGQAAGTPGVETESDSDETTTTTTTTTEEKDKGSLEGHVVECSIKHIPLGSALRGNVVHSDKITGEDGKVVPCLLCNVQRKVEVRTIGGKQYFFPTKIFTPTKTMVTRAGGEVIPGVPNIYGDAPYNADWTHKDEGELPGDILLYTDRACVRGVRFPYRDVMGEVYMTRSAFSYNDFVTGVRGGTIPDFKFTSRPIRRSSSPDSDSATGSDKGKDHTKPTHKIPQNPLLRDIQPVIHIISRGVCHTNVAGPVQGHFNPPNLVCTCGRIRATVSPPESLPSYGSATTSPASSDQQSDSQASTGFWTPPDSPGTKSRKKRNSDFGDSVVDETETKRQKVSEGVEVSQSVDPISSLESSLSTSIRKKRKREAADLEVEEPTAKLPRIRLIVRSPDEADSTPATAVIPGQPSLETATASQQNPGAATPAQPNIEAATTEQALSRMPVVRRIIIKFRRDHQDNEEVPPSPKSSKPKSRSRRKRAD</sequence>
<feature type="compositionally biased region" description="Basic and acidic residues" evidence="1">
    <location>
        <begin position="404"/>
        <end position="413"/>
    </location>
</feature>